<dbReference type="CDD" id="cd17316">
    <property type="entry name" value="MFS_SV2_like"/>
    <property type="match status" value="1"/>
</dbReference>
<comment type="caution">
    <text evidence="7">The sequence shown here is derived from an EMBL/GenBank/DDBJ whole genome shotgun (WGS) entry which is preliminary data.</text>
</comment>
<feature type="transmembrane region" description="Helical" evidence="5">
    <location>
        <begin position="355"/>
        <end position="377"/>
    </location>
</feature>
<dbReference type="PROSITE" id="PS50850">
    <property type="entry name" value="MFS"/>
    <property type="match status" value="1"/>
</dbReference>
<evidence type="ECO:0000259" key="6">
    <source>
        <dbReference type="PROSITE" id="PS50850"/>
    </source>
</evidence>
<feature type="transmembrane region" description="Helical" evidence="5">
    <location>
        <begin position="105"/>
        <end position="124"/>
    </location>
</feature>
<evidence type="ECO:0000256" key="3">
    <source>
        <dbReference type="ARBA" id="ARBA00022989"/>
    </source>
</evidence>
<name>A0ABW4ENS8_9PSEU</name>
<sequence length="454" mass="50258">MTTEELSQQVGPAESKHINSRRYQDVISGDRVTTTHWFIAWAGGLGFMIESMGTAVYALIIPQLLDDFDADLNELTFALFLVGLLSAGATYFWPWLADRIGRRPCFIINIVLCALSLVLVALSWNWLSFIAFYGLYLCAQVGEWGVAACLISETWPARRRASVLSFARSFYGYGAALAGLLGVTLVATIGWRYAFLLPAGVAFLALFVRFFCPESPYWLRARDRRTRLRAAVARGEQVSAEDSAWQRKAEKPGLGQLFLADQRRRTIVAIFVPVVGLMAFTIVGAWQPLYLHNELGWTTSEYSVYTIWWGLAGTLGYYLFGWIADHRSRLSAMFAGNLLCIVTIIPWALSTEPWAIYTFGLLANVGLIGVWGTIMTYTAELFPTRIRGLGQGISWGTAGLISKGVPFLALLISDVTGSFQLAFLLIPVLLIIQLIGLVVAKTEYAGKELDEIAV</sequence>
<evidence type="ECO:0000256" key="2">
    <source>
        <dbReference type="ARBA" id="ARBA00022692"/>
    </source>
</evidence>
<evidence type="ECO:0000256" key="1">
    <source>
        <dbReference type="ARBA" id="ARBA00004651"/>
    </source>
</evidence>
<feature type="transmembrane region" description="Helical" evidence="5">
    <location>
        <begin position="130"/>
        <end position="150"/>
    </location>
</feature>
<reference evidence="8" key="1">
    <citation type="journal article" date="2019" name="Int. J. Syst. Evol. Microbiol.">
        <title>The Global Catalogue of Microorganisms (GCM) 10K type strain sequencing project: providing services to taxonomists for standard genome sequencing and annotation.</title>
        <authorList>
            <consortium name="The Broad Institute Genomics Platform"/>
            <consortium name="The Broad Institute Genome Sequencing Center for Infectious Disease"/>
            <person name="Wu L."/>
            <person name="Ma J."/>
        </authorList>
    </citation>
    <scope>NUCLEOTIDE SEQUENCE [LARGE SCALE GENOMIC DNA]</scope>
    <source>
        <strain evidence="8">CCM 7043</strain>
    </source>
</reference>
<dbReference type="Proteomes" id="UP001597114">
    <property type="component" value="Unassembled WGS sequence"/>
</dbReference>
<dbReference type="InterPro" id="IPR011701">
    <property type="entry name" value="MFS"/>
</dbReference>
<keyword evidence="4 5" id="KW-0472">Membrane</keyword>
<keyword evidence="8" id="KW-1185">Reference proteome</keyword>
<dbReference type="PANTHER" id="PTHR23508:SF10">
    <property type="entry name" value="CARBOXYLIC ACID TRANSPORTER PROTEIN HOMOLOG"/>
    <property type="match status" value="1"/>
</dbReference>
<proteinExistence type="predicted"/>
<feature type="domain" description="Major facilitator superfamily (MFS) profile" evidence="6">
    <location>
        <begin position="39"/>
        <end position="445"/>
    </location>
</feature>
<comment type="subcellular location">
    <subcellularLocation>
        <location evidence="1">Cell membrane</location>
        <topology evidence="1">Multi-pass membrane protein</topology>
    </subcellularLocation>
</comment>
<feature type="transmembrane region" description="Helical" evidence="5">
    <location>
        <begin position="170"/>
        <end position="189"/>
    </location>
</feature>
<dbReference type="EMBL" id="JBHUCO010000001">
    <property type="protein sequence ID" value="MFD1516077.1"/>
    <property type="molecule type" value="Genomic_DNA"/>
</dbReference>
<feature type="transmembrane region" description="Helical" evidence="5">
    <location>
        <begin position="75"/>
        <end position="93"/>
    </location>
</feature>
<feature type="transmembrane region" description="Helical" evidence="5">
    <location>
        <begin position="195"/>
        <end position="212"/>
    </location>
</feature>
<dbReference type="RefSeq" id="WP_344724821.1">
    <property type="nucleotide sequence ID" value="NZ_BAAAUS010000027.1"/>
</dbReference>
<dbReference type="SUPFAM" id="SSF103473">
    <property type="entry name" value="MFS general substrate transporter"/>
    <property type="match status" value="1"/>
</dbReference>
<protein>
    <submittedName>
        <fullName evidence="7">MFS transporter</fullName>
    </submittedName>
</protein>
<evidence type="ECO:0000313" key="7">
    <source>
        <dbReference type="EMBL" id="MFD1516077.1"/>
    </source>
</evidence>
<feature type="transmembrane region" description="Helical" evidence="5">
    <location>
        <begin position="306"/>
        <end position="323"/>
    </location>
</feature>
<keyword evidence="2 5" id="KW-0812">Transmembrane</keyword>
<dbReference type="Pfam" id="PF07690">
    <property type="entry name" value="MFS_1"/>
    <property type="match status" value="1"/>
</dbReference>
<feature type="transmembrane region" description="Helical" evidence="5">
    <location>
        <begin position="418"/>
        <end position="440"/>
    </location>
</feature>
<accession>A0ABW4ENS8</accession>
<feature type="transmembrane region" description="Helical" evidence="5">
    <location>
        <begin position="267"/>
        <end position="286"/>
    </location>
</feature>
<evidence type="ECO:0000256" key="4">
    <source>
        <dbReference type="ARBA" id="ARBA00023136"/>
    </source>
</evidence>
<dbReference type="Gene3D" id="1.20.1250.20">
    <property type="entry name" value="MFS general substrate transporter like domains"/>
    <property type="match status" value="1"/>
</dbReference>
<organism evidence="7 8">
    <name type="scientific">Pseudonocardia yunnanensis</name>
    <dbReference type="NCBI Taxonomy" id="58107"/>
    <lineage>
        <taxon>Bacteria</taxon>
        <taxon>Bacillati</taxon>
        <taxon>Actinomycetota</taxon>
        <taxon>Actinomycetes</taxon>
        <taxon>Pseudonocardiales</taxon>
        <taxon>Pseudonocardiaceae</taxon>
        <taxon>Pseudonocardia</taxon>
    </lineage>
</organism>
<evidence type="ECO:0000313" key="8">
    <source>
        <dbReference type="Proteomes" id="UP001597114"/>
    </source>
</evidence>
<feature type="transmembrane region" description="Helical" evidence="5">
    <location>
        <begin position="330"/>
        <end position="349"/>
    </location>
</feature>
<feature type="transmembrane region" description="Helical" evidence="5">
    <location>
        <begin position="38"/>
        <end position="60"/>
    </location>
</feature>
<keyword evidence="3 5" id="KW-1133">Transmembrane helix</keyword>
<evidence type="ECO:0000256" key="5">
    <source>
        <dbReference type="SAM" id="Phobius"/>
    </source>
</evidence>
<dbReference type="InterPro" id="IPR020846">
    <property type="entry name" value="MFS_dom"/>
</dbReference>
<feature type="transmembrane region" description="Helical" evidence="5">
    <location>
        <begin position="389"/>
        <end position="412"/>
    </location>
</feature>
<gene>
    <name evidence="7" type="ORF">ACFSJD_01175</name>
</gene>
<dbReference type="InterPro" id="IPR036259">
    <property type="entry name" value="MFS_trans_sf"/>
</dbReference>
<dbReference type="PANTHER" id="PTHR23508">
    <property type="entry name" value="CARBOXYLIC ACID TRANSPORTER PROTEIN HOMOLOG"/>
    <property type="match status" value="1"/>
</dbReference>